<dbReference type="InterPro" id="IPR000571">
    <property type="entry name" value="Znf_CCCH"/>
</dbReference>
<feature type="compositionally biased region" description="Basic and acidic residues" evidence="6">
    <location>
        <begin position="521"/>
        <end position="534"/>
    </location>
</feature>
<keyword evidence="2" id="KW-0677">Repeat</keyword>
<evidence type="ECO:0000259" key="7">
    <source>
        <dbReference type="PROSITE" id="PS50103"/>
    </source>
</evidence>
<keyword evidence="9" id="KW-1185">Reference proteome</keyword>
<dbReference type="PANTHER" id="PTHR12547">
    <property type="entry name" value="CCCH ZINC FINGER/TIS11-RELATED"/>
    <property type="match status" value="1"/>
</dbReference>
<organism evidence="8 9">
    <name type="scientific">Aphanomyces euteiches</name>
    <dbReference type="NCBI Taxonomy" id="100861"/>
    <lineage>
        <taxon>Eukaryota</taxon>
        <taxon>Sar</taxon>
        <taxon>Stramenopiles</taxon>
        <taxon>Oomycota</taxon>
        <taxon>Saprolegniomycetes</taxon>
        <taxon>Saprolegniales</taxon>
        <taxon>Verrucalvaceae</taxon>
        <taxon>Aphanomyces</taxon>
    </lineage>
</organism>
<feature type="compositionally biased region" description="Polar residues" evidence="6">
    <location>
        <begin position="626"/>
        <end position="644"/>
    </location>
</feature>
<evidence type="ECO:0000256" key="1">
    <source>
        <dbReference type="ARBA" id="ARBA00022723"/>
    </source>
</evidence>
<feature type="compositionally biased region" description="Polar residues" evidence="6">
    <location>
        <begin position="671"/>
        <end position="683"/>
    </location>
</feature>
<evidence type="ECO:0000256" key="3">
    <source>
        <dbReference type="ARBA" id="ARBA00022771"/>
    </source>
</evidence>
<dbReference type="EMBL" id="VJMJ01000163">
    <property type="protein sequence ID" value="KAF0729550.1"/>
    <property type="molecule type" value="Genomic_DNA"/>
</dbReference>
<evidence type="ECO:0000256" key="4">
    <source>
        <dbReference type="ARBA" id="ARBA00022833"/>
    </source>
</evidence>
<keyword evidence="4 5" id="KW-0862">Zinc</keyword>
<evidence type="ECO:0000256" key="5">
    <source>
        <dbReference type="PROSITE-ProRule" id="PRU00723"/>
    </source>
</evidence>
<evidence type="ECO:0000313" key="9">
    <source>
        <dbReference type="Proteomes" id="UP000481153"/>
    </source>
</evidence>
<feature type="region of interest" description="Disordered" evidence="6">
    <location>
        <begin position="626"/>
        <end position="683"/>
    </location>
</feature>
<protein>
    <recommendedName>
        <fullName evidence="7">C3H1-type domain-containing protein</fullName>
    </recommendedName>
</protein>
<name>A0A6G0WQ58_9STRA</name>
<feature type="zinc finger region" description="C3H1-type" evidence="5">
    <location>
        <begin position="587"/>
        <end position="615"/>
    </location>
</feature>
<dbReference type="AlphaFoldDB" id="A0A6G0WQ58"/>
<proteinExistence type="predicted"/>
<keyword evidence="1 5" id="KW-0479">Metal-binding</keyword>
<dbReference type="SUPFAM" id="SSF90229">
    <property type="entry name" value="CCCH zinc finger"/>
    <property type="match status" value="2"/>
</dbReference>
<dbReference type="PROSITE" id="PS50103">
    <property type="entry name" value="ZF_C3H1"/>
    <property type="match status" value="2"/>
</dbReference>
<dbReference type="SMART" id="SM00356">
    <property type="entry name" value="ZnF_C3H1"/>
    <property type="match status" value="2"/>
</dbReference>
<gene>
    <name evidence="8" type="ORF">Ae201684_012818</name>
</gene>
<dbReference type="Proteomes" id="UP000481153">
    <property type="component" value="Unassembled WGS sequence"/>
</dbReference>
<dbReference type="Gene3D" id="4.10.1000.10">
    <property type="entry name" value="Zinc finger, CCCH-type"/>
    <property type="match status" value="2"/>
</dbReference>
<feature type="region of interest" description="Disordered" evidence="6">
    <location>
        <begin position="547"/>
        <end position="576"/>
    </location>
</feature>
<dbReference type="GO" id="GO:0008270">
    <property type="term" value="F:zinc ion binding"/>
    <property type="evidence" value="ECO:0007669"/>
    <property type="project" value="UniProtKB-KW"/>
</dbReference>
<evidence type="ECO:0000256" key="2">
    <source>
        <dbReference type="ARBA" id="ARBA00022737"/>
    </source>
</evidence>
<feature type="compositionally biased region" description="Basic and acidic residues" evidence="6">
    <location>
        <begin position="645"/>
        <end position="656"/>
    </location>
</feature>
<feature type="domain" description="C3H1-type" evidence="7">
    <location>
        <begin position="587"/>
        <end position="615"/>
    </location>
</feature>
<dbReference type="VEuPathDB" id="FungiDB:AeMF1_013293"/>
<feature type="domain" description="C3H1-type" evidence="7">
    <location>
        <begin position="280"/>
        <end position="308"/>
    </location>
</feature>
<keyword evidence="3 5" id="KW-0863">Zinc-finger</keyword>
<dbReference type="InterPro" id="IPR036855">
    <property type="entry name" value="Znf_CCCH_sf"/>
</dbReference>
<reference evidence="8 9" key="1">
    <citation type="submission" date="2019-07" db="EMBL/GenBank/DDBJ databases">
        <title>Genomics analysis of Aphanomyces spp. identifies a new class of oomycete effector associated with host adaptation.</title>
        <authorList>
            <person name="Gaulin E."/>
        </authorList>
    </citation>
    <scope>NUCLEOTIDE SEQUENCE [LARGE SCALE GENOMIC DNA]</scope>
    <source>
        <strain evidence="8 9">ATCC 201684</strain>
    </source>
</reference>
<feature type="zinc finger region" description="C3H1-type" evidence="5">
    <location>
        <begin position="280"/>
        <end position="308"/>
    </location>
</feature>
<sequence>MLVHSLRLESNHELVVENLEKSMEAIDILLECSSPQSYEWQENKVVSHNEMHNVVPIIPDEAELVAFLANNPTRLCAAQTQQSFSSLILYFRLSLPLSSSFRMWWMSSWKAPAKIILKQLRRRGILMTRSKSQPLLWNIVALIDQAFKRPPLCFAQADVTEPIWNADMVDVFADMAAEVFVQEALQHLKTADDVYLTATIANKLNLQRLSIAMNKSEFVDRVVDKMTKSSKLIVATDAQKERIVVLAPSEDHSLAYDADDVSSRLEDDGVEPQFEDKHAKYKTKICWHWSAQGSCVHDDGCSYAHGEHELRKQTTTWADNDIDRCEQVFKQKNAIFTSSRQVHGLEHNVQQCVALAAAILDRNGYYSASDMLLWIKMLTREQRGGISPDKILDLVVQSLQPFAIVLPGTPMMFWKKRELCAVQNGQSLDSTAEEWIEWYIQKVEKQISNTRVALAKVCLAGNLEGIVKAKCKIERRPFYKKLAKEVQVAQMILDALERNQDDTTTASVADSSSSSTSGQSKAKDGNKLISDDGNVLDREPLARSSLQQLKLDYPRKESASPEKLPWRYSNSSKTATERGYHEVENRLYKTVICYRWRNDGVCYFGNRCHYAHGEWELRPKSGNAQYNRRNPSFPDQNRSTANDSWRNRSFEMHEAKSSNGVSMATYFKASSPAQHETDSSTVE</sequence>
<dbReference type="InterPro" id="IPR045877">
    <property type="entry name" value="ZFP36-like"/>
</dbReference>
<comment type="caution">
    <text evidence="8">The sequence shown here is derived from an EMBL/GenBank/DDBJ whole genome shotgun (WGS) entry which is preliminary data.</text>
</comment>
<feature type="compositionally biased region" description="Low complexity" evidence="6">
    <location>
        <begin position="503"/>
        <end position="517"/>
    </location>
</feature>
<evidence type="ECO:0000313" key="8">
    <source>
        <dbReference type="EMBL" id="KAF0729550.1"/>
    </source>
</evidence>
<evidence type="ECO:0000256" key="6">
    <source>
        <dbReference type="SAM" id="MobiDB-lite"/>
    </source>
</evidence>
<dbReference type="Pfam" id="PF00642">
    <property type="entry name" value="zf-CCCH"/>
    <property type="match status" value="1"/>
</dbReference>
<feature type="region of interest" description="Disordered" evidence="6">
    <location>
        <begin position="503"/>
        <end position="534"/>
    </location>
</feature>
<accession>A0A6G0WQ58</accession>
<dbReference type="GO" id="GO:0003729">
    <property type="term" value="F:mRNA binding"/>
    <property type="evidence" value="ECO:0007669"/>
    <property type="project" value="InterPro"/>
</dbReference>